<evidence type="ECO:0000313" key="2">
    <source>
        <dbReference type="EMBL" id="GAA0588547.1"/>
    </source>
</evidence>
<dbReference type="Proteomes" id="UP001499951">
    <property type="component" value="Unassembled WGS sequence"/>
</dbReference>
<feature type="compositionally biased region" description="Basic and acidic residues" evidence="1">
    <location>
        <begin position="1"/>
        <end position="11"/>
    </location>
</feature>
<comment type="caution">
    <text evidence="2">The sequence shown here is derived from an EMBL/GenBank/DDBJ whole genome shotgun (WGS) entry which is preliminary data.</text>
</comment>
<proteinExistence type="predicted"/>
<reference evidence="3" key="1">
    <citation type="journal article" date="2019" name="Int. J. Syst. Evol. Microbiol.">
        <title>The Global Catalogue of Microorganisms (GCM) 10K type strain sequencing project: providing services to taxonomists for standard genome sequencing and annotation.</title>
        <authorList>
            <consortium name="The Broad Institute Genomics Platform"/>
            <consortium name="The Broad Institute Genome Sequencing Center for Infectious Disease"/>
            <person name="Wu L."/>
            <person name="Ma J."/>
        </authorList>
    </citation>
    <scope>NUCLEOTIDE SEQUENCE [LARGE SCALE GENOMIC DNA]</scope>
    <source>
        <strain evidence="3">JCM 15089</strain>
    </source>
</reference>
<feature type="compositionally biased region" description="Low complexity" evidence="1">
    <location>
        <begin position="174"/>
        <end position="189"/>
    </location>
</feature>
<accession>A0ABP3QCW9</accession>
<feature type="region of interest" description="Disordered" evidence="1">
    <location>
        <begin position="160"/>
        <end position="189"/>
    </location>
</feature>
<dbReference type="EMBL" id="BAAADD010000015">
    <property type="protein sequence ID" value="GAA0588547.1"/>
    <property type="molecule type" value="Genomic_DNA"/>
</dbReference>
<sequence length="189" mass="20873">MTATKNEHQVEPDPIVITKTKRPKPPPAPEMPLEGSAANWNESLRRVTALRLVEHLDDGVELASEICNDPYFRNPEDRITATLAMARMVSANAQLGRAIAAFAQVEQRRRMIVERVERPVPVSNDSNSIQDIALAHDIRHKMFRYMKVLADETFDPAIQEADDAAKEAAAKNEPATQAKPDAAAKPTAA</sequence>
<evidence type="ECO:0008006" key="4">
    <source>
        <dbReference type="Google" id="ProtNLM"/>
    </source>
</evidence>
<name>A0ABP3QCW9_9PROT</name>
<evidence type="ECO:0000313" key="3">
    <source>
        <dbReference type="Proteomes" id="UP001499951"/>
    </source>
</evidence>
<dbReference type="RefSeq" id="WP_166937507.1">
    <property type="nucleotide sequence ID" value="NZ_BAAADD010000015.1"/>
</dbReference>
<evidence type="ECO:0000256" key="1">
    <source>
        <dbReference type="SAM" id="MobiDB-lite"/>
    </source>
</evidence>
<gene>
    <name evidence="2" type="ORF">GCM10008942_41880</name>
</gene>
<organism evidence="2 3">
    <name type="scientific">Rhizomicrobium electricum</name>
    <dbReference type="NCBI Taxonomy" id="480070"/>
    <lineage>
        <taxon>Bacteria</taxon>
        <taxon>Pseudomonadati</taxon>
        <taxon>Pseudomonadota</taxon>
        <taxon>Alphaproteobacteria</taxon>
        <taxon>Micropepsales</taxon>
        <taxon>Micropepsaceae</taxon>
        <taxon>Rhizomicrobium</taxon>
    </lineage>
</organism>
<feature type="region of interest" description="Disordered" evidence="1">
    <location>
        <begin position="1"/>
        <end position="35"/>
    </location>
</feature>
<keyword evidence="3" id="KW-1185">Reference proteome</keyword>
<protein>
    <recommendedName>
        <fullName evidence="4">Terminase small subunit</fullName>
    </recommendedName>
</protein>